<keyword evidence="2" id="KW-1185">Reference proteome</keyword>
<dbReference type="PANTHER" id="PTHR16317:SF1">
    <property type="entry name" value="KICSTOR COMPLEX PROTEIN ITFG2"/>
    <property type="match status" value="1"/>
</dbReference>
<dbReference type="OrthoDB" id="9996127at2759"/>
<sequence>MAEEIKLASFVDHCDFEVSGTIFKSAVALGDVDNDNDVELVVGNMEGSVYIFKNRQQIQKISGLGIITGLAIGDLMNCGSNTLVVVSGDGWCHIYLCLNLNKSDSSNECTAKLESVHIQRIPANTKVILLGDIDADGLIELVVGLTDRVVRTYRWSQNATSGRLVPLHKWECIDQIGSIILTKDSEDRPCLLVSQPGLTALCIYCPIAFPELSEKTIVYEQSTELRDIYISSEMVGDLSVSRNSEQRRVNTVSDLYAISTLDGLLMLAQGETILRTVKLDQEVFSINKLPVGNGRPDYIITCAWNGEILIVDQKCEVLATFKLGEPITAFCSGMYTVKPNTKPVYCLVFITVKNKVHVYFNMKLPNTCTESLSNCIKQEKQLSEMINLFDGPMKKKLINACLYHYNFNNK</sequence>
<dbReference type="GO" id="GO:0007229">
    <property type="term" value="P:integrin-mediated signaling pathway"/>
    <property type="evidence" value="ECO:0007669"/>
    <property type="project" value="UniProtKB-KW"/>
</dbReference>
<dbReference type="GO" id="GO:0032006">
    <property type="term" value="P:regulation of TOR signaling"/>
    <property type="evidence" value="ECO:0007669"/>
    <property type="project" value="TreeGrafter"/>
</dbReference>
<protein>
    <submittedName>
        <fullName evidence="1">WD40/YVTN repeat-like-containing domain,Integrin-alpha FG-GAP repeat-containing protein 2</fullName>
    </submittedName>
</protein>
<evidence type="ECO:0000313" key="2">
    <source>
        <dbReference type="Proteomes" id="UP000325440"/>
    </source>
</evidence>
<gene>
    <name evidence="1" type="ORF">CINCED_3A001508</name>
</gene>
<dbReference type="InterPro" id="IPR028994">
    <property type="entry name" value="Integrin_alpha_N"/>
</dbReference>
<dbReference type="InterPro" id="IPR031793">
    <property type="entry name" value="KICSTOR_ITFG2"/>
</dbReference>
<keyword evidence="1" id="KW-0401">Integrin</keyword>
<proteinExistence type="predicted"/>
<evidence type="ECO:0000313" key="1">
    <source>
        <dbReference type="EMBL" id="VVC24544.1"/>
    </source>
</evidence>
<dbReference type="Proteomes" id="UP000325440">
    <property type="component" value="Unassembled WGS sequence"/>
</dbReference>
<organism evidence="1 2">
    <name type="scientific">Cinara cedri</name>
    <dbReference type="NCBI Taxonomy" id="506608"/>
    <lineage>
        <taxon>Eukaryota</taxon>
        <taxon>Metazoa</taxon>
        <taxon>Ecdysozoa</taxon>
        <taxon>Arthropoda</taxon>
        <taxon>Hexapoda</taxon>
        <taxon>Insecta</taxon>
        <taxon>Pterygota</taxon>
        <taxon>Neoptera</taxon>
        <taxon>Paraneoptera</taxon>
        <taxon>Hemiptera</taxon>
        <taxon>Sternorrhyncha</taxon>
        <taxon>Aphidomorpha</taxon>
        <taxon>Aphidoidea</taxon>
        <taxon>Aphididae</taxon>
        <taxon>Lachninae</taxon>
        <taxon>Cinara</taxon>
    </lineage>
</organism>
<dbReference type="EMBL" id="CABPRJ010000003">
    <property type="protein sequence ID" value="VVC24544.1"/>
    <property type="molecule type" value="Genomic_DNA"/>
</dbReference>
<dbReference type="SUPFAM" id="SSF69318">
    <property type="entry name" value="Integrin alpha N-terminal domain"/>
    <property type="match status" value="1"/>
</dbReference>
<dbReference type="AlphaFoldDB" id="A0A5E4LYC4"/>
<dbReference type="Pfam" id="PF15907">
    <property type="entry name" value="Itfg2"/>
    <property type="match status" value="1"/>
</dbReference>
<reference evidence="1 2" key="1">
    <citation type="submission" date="2019-08" db="EMBL/GenBank/DDBJ databases">
        <authorList>
            <person name="Alioto T."/>
            <person name="Alioto T."/>
            <person name="Gomez Garrido J."/>
        </authorList>
    </citation>
    <scope>NUCLEOTIDE SEQUENCE [LARGE SCALE GENOMIC DNA]</scope>
</reference>
<accession>A0A5E4LYC4</accession>
<dbReference type="Gene3D" id="2.130.10.130">
    <property type="entry name" value="Integrin alpha, N-terminal"/>
    <property type="match status" value="1"/>
</dbReference>
<dbReference type="PANTHER" id="PTHR16317">
    <property type="entry name" value="INTEGRIN ALPHA REPEAT DOMAIN-CONTAINING"/>
    <property type="match status" value="1"/>
</dbReference>
<name>A0A5E4LYC4_9HEMI</name>